<accession>A0A0P1BDE4</accession>
<dbReference type="InterPro" id="IPR057514">
    <property type="entry name" value="NTF2_SigF"/>
</dbReference>
<name>A0A0P1BDE4_9BASI</name>
<feature type="transmembrane region" description="Helical" evidence="1">
    <location>
        <begin position="155"/>
        <end position="175"/>
    </location>
</feature>
<organism evidence="3 4">
    <name type="scientific">Ceraceosorus bombacis</name>
    <dbReference type="NCBI Taxonomy" id="401625"/>
    <lineage>
        <taxon>Eukaryota</taxon>
        <taxon>Fungi</taxon>
        <taxon>Dikarya</taxon>
        <taxon>Basidiomycota</taxon>
        <taxon>Ustilaginomycotina</taxon>
        <taxon>Exobasidiomycetes</taxon>
        <taxon>Ceraceosorales</taxon>
        <taxon>Ceraceosoraceae</taxon>
        <taxon>Ceraceosorus</taxon>
    </lineage>
</organism>
<evidence type="ECO:0000259" key="2">
    <source>
        <dbReference type="Pfam" id="PF24840"/>
    </source>
</evidence>
<dbReference type="Proteomes" id="UP000054845">
    <property type="component" value="Unassembled WGS sequence"/>
</dbReference>
<dbReference type="EMBL" id="CCYA01000221">
    <property type="protein sequence ID" value="CEH13503.1"/>
    <property type="molecule type" value="Genomic_DNA"/>
</dbReference>
<dbReference type="OrthoDB" id="2344312at2759"/>
<dbReference type="PANTHER" id="PTHR35393:SF1">
    <property type="entry name" value="SNOAL-LIKE DOMAIN-CONTAINING PROTEIN"/>
    <property type="match status" value="1"/>
</dbReference>
<dbReference type="PANTHER" id="PTHR35393">
    <property type="entry name" value="CHROMOSOME 1, WHOLE GENOME SHOTGUN SEQUENCE"/>
    <property type="match status" value="1"/>
</dbReference>
<dbReference type="STRING" id="401625.A0A0P1BDE4"/>
<keyword evidence="1" id="KW-0472">Membrane</keyword>
<keyword evidence="1" id="KW-0812">Transmembrane</keyword>
<reference evidence="4" key="1">
    <citation type="submission" date="2014-09" db="EMBL/GenBank/DDBJ databases">
        <authorList>
            <person name="Sharma Rahul"/>
            <person name="Thines Marco"/>
        </authorList>
    </citation>
    <scope>NUCLEOTIDE SEQUENCE [LARGE SCALE GENOMIC DNA]</scope>
</reference>
<evidence type="ECO:0000313" key="3">
    <source>
        <dbReference type="EMBL" id="CEH13503.1"/>
    </source>
</evidence>
<evidence type="ECO:0000256" key="1">
    <source>
        <dbReference type="SAM" id="Phobius"/>
    </source>
</evidence>
<dbReference type="AlphaFoldDB" id="A0A0P1BDE4"/>
<protein>
    <recommendedName>
        <fullName evidence="2">SigF-like NTF2-like domain-containing protein</fullName>
    </recommendedName>
</protein>
<proteinExistence type="predicted"/>
<keyword evidence="4" id="KW-1185">Reference proteome</keyword>
<feature type="domain" description="SigF-like NTF2-like" evidence="2">
    <location>
        <begin position="1"/>
        <end position="169"/>
    </location>
</feature>
<evidence type="ECO:0000313" key="4">
    <source>
        <dbReference type="Proteomes" id="UP000054845"/>
    </source>
</evidence>
<sequence length="193" mass="21342">MQDPAREVKNVVKGLIEAPTAAAQSKVLKTYFAPDASFDHPLCAVASSPNSRDGGVLPIYQWLRCMFTPHIDVHSVALDKDNNKLYIDATQTLVPSISLLAAIRAPACRLIVVLFLQRGADGRFYIKRQEDYYEPQVLPGLIFPGLSPLIQIVKLIIGFNCWVLTFIIGYTLGWWNPNGSSRATSNGRKAVRA</sequence>
<keyword evidence="1" id="KW-1133">Transmembrane helix</keyword>
<dbReference type="Pfam" id="PF24840">
    <property type="entry name" value="NTF2_SigF"/>
    <property type="match status" value="1"/>
</dbReference>